<keyword evidence="4" id="KW-0012">Acyltransferase</keyword>
<dbReference type="Pfam" id="PF01553">
    <property type="entry name" value="Acyltransferase"/>
    <property type="match status" value="1"/>
</dbReference>
<evidence type="ECO:0000256" key="2">
    <source>
        <dbReference type="ARBA" id="ARBA00022679"/>
    </source>
</evidence>
<protein>
    <submittedName>
        <fullName evidence="9">PlsC domain-containing protein</fullName>
    </submittedName>
</protein>
<keyword evidence="2" id="KW-0808">Transferase</keyword>
<dbReference type="InterPro" id="IPR041728">
    <property type="entry name" value="GPAT/DHAPAT_LPLAT"/>
</dbReference>
<feature type="domain" description="Phospholipid/glycerol acyltransferase" evidence="5">
    <location>
        <begin position="161"/>
        <end position="295"/>
    </location>
</feature>
<evidence type="ECO:0000313" key="6">
    <source>
        <dbReference type="EMBL" id="VDN53533.1"/>
    </source>
</evidence>
<proteinExistence type="inferred from homology"/>
<keyword evidence="8" id="KW-1185">Reference proteome</keyword>
<evidence type="ECO:0000313" key="9">
    <source>
        <dbReference type="WBParaSite" id="DME_0000995501-mRNA-1"/>
    </source>
</evidence>
<reference evidence="6 8" key="2">
    <citation type="submission" date="2018-11" db="EMBL/GenBank/DDBJ databases">
        <authorList>
            <consortium name="Pathogen Informatics"/>
        </authorList>
    </citation>
    <scope>NUCLEOTIDE SEQUENCE [LARGE SCALE GENOMIC DNA]</scope>
</reference>
<dbReference type="SUPFAM" id="SSF69593">
    <property type="entry name" value="Glycerol-3-phosphate (1)-acyltransferase"/>
    <property type="match status" value="1"/>
</dbReference>
<accession>A0A0N4UPQ7</accession>
<dbReference type="Proteomes" id="UP000274756">
    <property type="component" value="Unassembled WGS sequence"/>
</dbReference>
<dbReference type="InterPro" id="IPR022284">
    <property type="entry name" value="GPAT/DHAPAT"/>
</dbReference>
<dbReference type="InterPro" id="IPR002123">
    <property type="entry name" value="Plipid/glycerol_acylTrfase"/>
</dbReference>
<keyword evidence="3" id="KW-0472">Membrane</keyword>
<dbReference type="WBParaSite" id="DME_0000995501-mRNA-1">
    <property type="protein sequence ID" value="DME_0000995501-mRNA-1"/>
    <property type="gene ID" value="DME_0000995501"/>
</dbReference>
<evidence type="ECO:0000256" key="3">
    <source>
        <dbReference type="ARBA" id="ARBA00023136"/>
    </source>
</evidence>
<comment type="similarity">
    <text evidence="1">Belongs to the GPAT/DAPAT family.</text>
</comment>
<evidence type="ECO:0000256" key="4">
    <source>
        <dbReference type="ARBA" id="ARBA00023315"/>
    </source>
</evidence>
<dbReference type="GO" id="GO:0031966">
    <property type="term" value="C:mitochondrial membrane"/>
    <property type="evidence" value="ECO:0007669"/>
    <property type="project" value="TreeGrafter"/>
</dbReference>
<evidence type="ECO:0000256" key="1">
    <source>
        <dbReference type="ARBA" id="ARBA00007937"/>
    </source>
</evidence>
<dbReference type="EMBL" id="UYYG01000142">
    <property type="protein sequence ID" value="VDN53533.1"/>
    <property type="molecule type" value="Genomic_DNA"/>
</dbReference>
<reference evidence="9" key="1">
    <citation type="submission" date="2017-02" db="UniProtKB">
        <authorList>
            <consortium name="WormBaseParasite"/>
        </authorList>
    </citation>
    <scope>IDENTIFICATION</scope>
</reference>
<name>A0A0N4UPQ7_DRAME</name>
<dbReference type="GO" id="GO:0004366">
    <property type="term" value="F:glycerol-3-phosphate O-acyltransferase activity"/>
    <property type="evidence" value="ECO:0007669"/>
    <property type="project" value="TreeGrafter"/>
</dbReference>
<dbReference type="AlphaFoldDB" id="A0A0N4UPQ7"/>
<dbReference type="STRING" id="318479.A0A0N4UPQ7"/>
<sequence>MERRSDCGLLIRWNRGLSLPFTQTKHYRLNILDFPHYKVIGDRVVPSDGRTNPCWFADLRYTYAAPLPHKYYESIAEVVLPSPIVGHAIATTSAICGQSFSKVSKRAKCLLDEIKAKFSRFICKICGYLLFKIFRRLMNSIFVSPHQMQRLQAAAQTSTPILYLPLHRSHLDYLLITFTLWHWGLQLPHIASGSNLNLSGFGWLLRATGAFFIRRRIDGDGRPPNLDLLYRSVLEAYMIEILRARMPLEFFLEGTRSRFGKPLPPKNGLLSNVVKAVLQGTLKDVWIVPVSFTYDSVVEGIFENELMGVSRQKESVWKVMRHVISDFKRGKCGCVYIDFGQPTLLSVR</sequence>
<dbReference type="OrthoDB" id="5962536at2759"/>
<dbReference type="GO" id="GO:0008654">
    <property type="term" value="P:phospholipid biosynthetic process"/>
    <property type="evidence" value="ECO:0007669"/>
    <property type="project" value="TreeGrafter"/>
</dbReference>
<evidence type="ECO:0000313" key="8">
    <source>
        <dbReference type="Proteomes" id="UP000274756"/>
    </source>
</evidence>
<dbReference type="GO" id="GO:0006072">
    <property type="term" value="P:glycerol-3-phosphate metabolic process"/>
    <property type="evidence" value="ECO:0007669"/>
    <property type="project" value="TreeGrafter"/>
</dbReference>
<dbReference type="PANTHER" id="PTHR12563">
    <property type="entry name" value="GLYCEROL-3-PHOSPHATE ACYLTRANSFERASE"/>
    <property type="match status" value="1"/>
</dbReference>
<organism evidence="7 9">
    <name type="scientific">Dracunculus medinensis</name>
    <name type="common">Guinea worm</name>
    <dbReference type="NCBI Taxonomy" id="318479"/>
    <lineage>
        <taxon>Eukaryota</taxon>
        <taxon>Metazoa</taxon>
        <taxon>Ecdysozoa</taxon>
        <taxon>Nematoda</taxon>
        <taxon>Chromadorea</taxon>
        <taxon>Rhabditida</taxon>
        <taxon>Spirurina</taxon>
        <taxon>Dracunculoidea</taxon>
        <taxon>Dracunculidae</taxon>
        <taxon>Dracunculus</taxon>
    </lineage>
</organism>
<dbReference type="Proteomes" id="UP000038040">
    <property type="component" value="Unplaced"/>
</dbReference>
<dbReference type="PANTHER" id="PTHR12563:SF23">
    <property type="entry name" value="BCDNA.GH07066"/>
    <property type="match status" value="1"/>
</dbReference>
<dbReference type="GO" id="GO:0006631">
    <property type="term" value="P:fatty acid metabolic process"/>
    <property type="evidence" value="ECO:0007669"/>
    <property type="project" value="TreeGrafter"/>
</dbReference>
<evidence type="ECO:0000259" key="5">
    <source>
        <dbReference type="SMART" id="SM00563"/>
    </source>
</evidence>
<gene>
    <name evidence="6" type="ORF">DME_LOCUS3506</name>
</gene>
<dbReference type="GO" id="GO:0019432">
    <property type="term" value="P:triglyceride biosynthetic process"/>
    <property type="evidence" value="ECO:0007669"/>
    <property type="project" value="TreeGrafter"/>
</dbReference>
<dbReference type="SMART" id="SM00563">
    <property type="entry name" value="PlsC"/>
    <property type="match status" value="1"/>
</dbReference>
<dbReference type="CDD" id="cd07993">
    <property type="entry name" value="LPLAT_DHAPAT-like"/>
    <property type="match status" value="1"/>
</dbReference>
<evidence type="ECO:0000313" key="7">
    <source>
        <dbReference type="Proteomes" id="UP000038040"/>
    </source>
</evidence>